<dbReference type="Gramene" id="QL05p020771:mrna">
    <property type="protein sequence ID" value="QL05p020771:mrna"/>
    <property type="gene ID" value="QL05p020771"/>
</dbReference>
<comment type="subcellular location">
    <subcellularLocation>
        <location evidence="1">Membrane</location>
        <topology evidence="1">Multi-pass membrane protein</topology>
    </subcellularLocation>
</comment>
<evidence type="ECO:0000259" key="9">
    <source>
        <dbReference type="Pfam" id="PF13962"/>
    </source>
</evidence>
<dbReference type="OMA" id="PNIPFND"/>
<evidence type="ECO:0000256" key="8">
    <source>
        <dbReference type="SAM" id="Phobius"/>
    </source>
</evidence>
<reference evidence="10" key="2">
    <citation type="submission" date="2021-01" db="UniProtKB">
        <authorList>
            <consortium name="EnsemblPlants"/>
        </authorList>
    </citation>
    <scope>IDENTIFICATION</scope>
</reference>
<evidence type="ECO:0000256" key="7">
    <source>
        <dbReference type="PROSITE-ProRule" id="PRU00023"/>
    </source>
</evidence>
<feature type="repeat" description="ANK" evidence="7">
    <location>
        <begin position="543"/>
        <end position="565"/>
    </location>
</feature>
<evidence type="ECO:0000256" key="5">
    <source>
        <dbReference type="ARBA" id="ARBA00023043"/>
    </source>
</evidence>
<feature type="transmembrane region" description="Helical" evidence="8">
    <location>
        <begin position="1022"/>
        <end position="1042"/>
    </location>
</feature>
<dbReference type="Gene3D" id="1.25.40.20">
    <property type="entry name" value="Ankyrin repeat-containing domain"/>
    <property type="match status" value="4"/>
</dbReference>
<evidence type="ECO:0000256" key="4">
    <source>
        <dbReference type="ARBA" id="ARBA00022989"/>
    </source>
</evidence>
<dbReference type="EMBL" id="LRBV02000005">
    <property type="status" value="NOT_ANNOTATED_CDS"/>
    <property type="molecule type" value="Genomic_DNA"/>
</dbReference>
<keyword evidence="4 8" id="KW-1133">Transmembrane helix</keyword>
<keyword evidence="11" id="KW-1185">Reference proteome</keyword>
<reference evidence="10 11" key="1">
    <citation type="journal article" date="2016" name="G3 (Bethesda)">
        <title>First Draft Assembly and Annotation of the Genome of a California Endemic Oak Quercus lobata Nee (Fagaceae).</title>
        <authorList>
            <person name="Sork V.L."/>
            <person name="Fitz-Gibbon S.T."/>
            <person name="Puiu D."/>
            <person name="Crepeau M."/>
            <person name="Gugger P.F."/>
            <person name="Sherman R."/>
            <person name="Stevens K."/>
            <person name="Langley C.H."/>
            <person name="Pellegrini M."/>
            <person name="Salzberg S.L."/>
        </authorList>
    </citation>
    <scope>NUCLEOTIDE SEQUENCE [LARGE SCALE GENOMIC DNA]</scope>
    <source>
        <strain evidence="10 11">cv. SW786</strain>
    </source>
</reference>
<evidence type="ECO:0000256" key="6">
    <source>
        <dbReference type="ARBA" id="ARBA00023136"/>
    </source>
</evidence>
<dbReference type="InterPro" id="IPR026961">
    <property type="entry name" value="PGG_dom"/>
</dbReference>
<feature type="transmembrane region" description="Helical" evidence="8">
    <location>
        <begin position="982"/>
        <end position="1002"/>
    </location>
</feature>
<name>A0A7N2LM06_QUELO</name>
<keyword evidence="5 7" id="KW-0040">ANK repeat</keyword>
<feature type="transmembrane region" description="Helical" evidence="8">
    <location>
        <begin position="452"/>
        <end position="471"/>
    </location>
</feature>
<evidence type="ECO:0000256" key="2">
    <source>
        <dbReference type="ARBA" id="ARBA00022692"/>
    </source>
</evidence>
<keyword evidence="3" id="KW-0677">Repeat</keyword>
<evidence type="ECO:0000313" key="11">
    <source>
        <dbReference type="Proteomes" id="UP000594261"/>
    </source>
</evidence>
<dbReference type="PROSITE" id="PS50297">
    <property type="entry name" value="ANK_REP_REGION"/>
    <property type="match status" value="4"/>
</dbReference>
<dbReference type="Pfam" id="PF12796">
    <property type="entry name" value="Ank_2"/>
    <property type="match status" value="4"/>
</dbReference>
<dbReference type="FunCoup" id="A0A7N2LM06">
    <property type="interactions" value="206"/>
</dbReference>
<dbReference type="Pfam" id="PF00023">
    <property type="entry name" value="Ank"/>
    <property type="match status" value="1"/>
</dbReference>
<protein>
    <recommendedName>
        <fullName evidence="9">PGG domain-containing protein</fullName>
    </recommendedName>
</protein>
<dbReference type="InterPro" id="IPR002110">
    <property type="entry name" value="Ankyrin_rpt"/>
</dbReference>
<dbReference type="InParanoid" id="A0A7N2LM06"/>
<keyword evidence="6 8" id="KW-0472">Membrane</keyword>
<feature type="transmembrane region" description="Helical" evidence="8">
    <location>
        <begin position="370"/>
        <end position="392"/>
    </location>
</feature>
<dbReference type="PANTHER" id="PTHR24186:SF38">
    <property type="entry name" value="ANKYRIN REPEAT FAMILY PROTEIN"/>
    <property type="match status" value="1"/>
</dbReference>
<keyword evidence="2 8" id="KW-0812">Transmembrane</keyword>
<dbReference type="InterPro" id="IPR036770">
    <property type="entry name" value="Ankyrin_rpt-contain_sf"/>
</dbReference>
<feature type="domain" description="PGG" evidence="9">
    <location>
        <begin position="931"/>
        <end position="1040"/>
    </location>
</feature>
<evidence type="ECO:0000256" key="1">
    <source>
        <dbReference type="ARBA" id="ARBA00004141"/>
    </source>
</evidence>
<dbReference type="AlphaFoldDB" id="A0A7N2LM06"/>
<sequence>MVSEIVKLCPDLVAAENKNLETPIHEACRQGKAEVLKLLLKAKPMAASKLNSQSKSAFFLACSHVNLLLNNTEMISLEENLFDHTCIHVAASKGHTDACPNFAQMIHANGNLPLHCACIHGHRDITWMLLRCDSSLALHYNNNGFTPLHMASMNGRVSVLDEFGKMAPVSFHYATYEGETVFHLAVRYGQYQALVYLVHVSNGTNLIHRQDQNGNTILHLVVFSGRQQIVEYLINKTKVEINSQNFQGLTALDILDQAKNSKECHRLKAKFIKAGGKSSIELLSDSPEVERTNGQLPIISENSSGQGCIDDDLDMSVLNEMVSCECKWSPRFSKGSNSRMPSPFRDHHTTHRNKQHEIHMEALQNARNTVTLVAILIATVTFAAGISPPGGFYQDGEMKGKSILGRTTAFKVFAISNNVALFTSLSIVVVLVSIIPYQRKPQMRLLVAAHKVMWVAVAFMATGYVAATWVISTHNMDPRLFEAIAGNDKNGFINLVQENENFLEQRTVSSRSTVLHLASRFGHIELVMEILKLHPMVGAEDIKLETPLHEACHQGHTEILKLLLETNPWAAVKLNADNRSAFFIACCHGHVDQVKLLSNQSWLPGLEDERFVPTCLHVATLRGHTGVVRELLNVLPRFAWKVDGNGYSPLHHSCNSGHLEITRMLLKHSADLALQFSNTGYMPLHLAAMNGNTLIFEEFEQMAPISFHHLTRQGDTVFHLTVKYKHYGAFMWLVSAFHNTDFFHRPDQCGNTLLHLAVSRGCSKIVEYLINETKVEINSLNFQGLTAPDILNKAKKNKEIRRLKSKFIKAGGKSSIKLLSCSPEVDRTNDQLPIIRKNSSWQGCIDDDLDVSVMSEMVSYECKCSPRVSKGTNSRTSSPCDRVGETFSNETYKQDSLSPTNMRQHKHLIRRHRENIGDVYRNKQHEKIYMEALQNARNTVTLVAILIATVTFAAGISPPGGFYQDGEMKGKSILGRTTAFKVFAISNNLALFSSLSIVVVLVSIIPYQRKPQMRLLVVAHKVMWVAVAFMTTGFAAATWMIIPHSQGIEWVFVTLIAVSSGTLGASFIGLGVMLVKHWQRKRKWRKQRMDRGEGVDIESQISDVESTYHQGYHSY</sequence>
<dbReference type="PANTHER" id="PTHR24186">
    <property type="entry name" value="PROTEIN PHOSPHATASE 1 REGULATORY SUBUNIT"/>
    <property type="match status" value="1"/>
</dbReference>
<accession>A0A7N2LM06</accession>
<feature type="repeat" description="ANK" evidence="7">
    <location>
        <begin position="645"/>
        <end position="677"/>
    </location>
</feature>
<dbReference type="SMART" id="SM00248">
    <property type="entry name" value="ANK"/>
    <property type="match status" value="13"/>
</dbReference>
<evidence type="ECO:0000313" key="10">
    <source>
        <dbReference type="EnsemblPlants" id="QL05p020771:mrna"/>
    </source>
</evidence>
<dbReference type="PROSITE" id="PS50088">
    <property type="entry name" value="ANK_REPEAT"/>
    <property type="match status" value="4"/>
</dbReference>
<dbReference type="SUPFAM" id="SSF48403">
    <property type="entry name" value="Ankyrin repeat"/>
    <property type="match status" value="3"/>
</dbReference>
<feature type="transmembrane region" description="Helical" evidence="8">
    <location>
        <begin position="412"/>
        <end position="437"/>
    </location>
</feature>
<dbReference type="EnsemblPlants" id="QL05p020771:mrna">
    <property type="protein sequence ID" value="QL05p020771:mrna"/>
    <property type="gene ID" value="QL05p020771"/>
</dbReference>
<evidence type="ECO:0000256" key="3">
    <source>
        <dbReference type="ARBA" id="ARBA00022737"/>
    </source>
</evidence>
<dbReference type="Pfam" id="PF13962">
    <property type="entry name" value="PGG"/>
    <property type="match status" value="2"/>
</dbReference>
<dbReference type="Pfam" id="PF13857">
    <property type="entry name" value="Ank_5"/>
    <property type="match status" value="1"/>
</dbReference>
<dbReference type="GO" id="GO:0005886">
    <property type="term" value="C:plasma membrane"/>
    <property type="evidence" value="ECO:0007669"/>
    <property type="project" value="TreeGrafter"/>
</dbReference>
<feature type="repeat" description="ANK" evidence="7">
    <location>
        <begin position="19"/>
        <end position="41"/>
    </location>
</feature>
<dbReference type="Proteomes" id="UP000594261">
    <property type="component" value="Chromosome 5"/>
</dbReference>
<feature type="repeat" description="ANK" evidence="7">
    <location>
        <begin position="213"/>
        <end position="236"/>
    </location>
</feature>
<feature type="domain" description="PGG" evidence="9">
    <location>
        <begin position="361"/>
        <end position="470"/>
    </location>
</feature>
<organism evidence="10 11">
    <name type="scientific">Quercus lobata</name>
    <name type="common">Valley oak</name>
    <dbReference type="NCBI Taxonomy" id="97700"/>
    <lineage>
        <taxon>Eukaryota</taxon>
        <taxon>Viridiplantae</taxon>
        <taxon>Streptophyta</taxon>
        <taxon>Embryophyta</taxon>
        <taxon>Tracheophyta</taxon>
        <taxon>Spermatophyta</taxon>
        <taxon>Magnoliopsida</taxon>
        <taxon>eudicotyledons</taxon>
        <taxon>Gunneridae</taxon>
        <taxon>Pentapetalae</taxon>
        <taxon>rosids</taxon>
        <taxon>fabids</taxon>
        <taxon>Fagales</taxon>
        <taxon>Fagaceae</taxon>
        <taxon>Quercus</taxon>
    </lineage>
</organism>
<feature type="transmembrane region" description="Helical" evidence="8">
    <location>
        <begin position="940"/>
        <end position="962"/>
    </location>
</feature>
<proteinExistence type="predicted"/>
<feature type="transmembrane region" description="Helical" evidence="8">
    <location>
        <begin position="1048"/>
        <end position="1075"/>
    </location>
</feature>